<evidence type="ECO:0000256" key="4">
    <source>
        <dbReference type="SAM" id="Coils"/>
    </source>
</evidence>
<protein>
    <submittedName>
        <fullName evidence="8">Methyl-accepting chemotaxis protein</fullName>
    </submittedName>
</protein>
<evidence type="ECO:0000256" key="1">
    <source>
        <dbReference type="ARBA" id="ARBA00022500"/>
    </source>
</evidence>
<dbReference type="EMBL" id="JAGTUU010000001">
    <property type="protein sequence ID" value="MBS0122760.1"/>
    <property type="molecule type" value="Genomic_DNA"/>
</dbReference>
<keyword evidence="1" id="KW-0145">Chemotaxis</keyword>
<dbReference type="InterPro" id="IPR051310">
    <property type="entry name" value="MCP_chemotaxis"/>
</dbReference>
<keyword evidence="5" id="KW-0472">Membrane</keyword>
<name>A0A8J8B6P0_9RHOB</name>
<dbReference type="PROSITE" id="PS50111">
    <property type="entry name" value="CHEMOTAXIS_TRANSDUC_2"/>
    <property type="match status" value="1"/>
</dbReference>
<comment type="similarity">
    <text evidence="2">Belongs to the methyl-accepting chemotaxis (MCP) protein family.</text>
</comment>
<evidence type="ECO:0000259" key="6">
    <source>
        <dbReference type="PROSITE" id="PS50111"/>
    </source>
</evidence>
<reference evidence="8" key="1">
    <citation type="submission" date="2021-04" db="EMBL/GenBank/DDBJ databases">
        <authorList>
            <person name="Yoon J."/>
        </authorList>
    </citation>
    <scope>NUCLEOTIDE SEQUENCE</scope>
    <source>
        <strain evidence="8">KMU-90</strain>
    </source>
</reference>
<evidence type="ECO:0000256" key="3">
    <source>
        <dbReference type="PROSITE-ProRule" id="PRU00284"/>
    </source>
</evidence>
<keyword evidence="3" id="KW-0807">Transducer</keyword>
<comment type="caution">
    <text evidence="8">The sequence shown here is derived from an EMBL/GenBank/DDBJ whole genome shotgun (WGS) entry which is preliminary data.</text>
</comment>
<keyword evidence="4" id="KW-0175">Coiled coil</keyword>
<accession>A0A8J8B6P0</accession>
<keyword evidence="5" id="KW-1133">Transmembrane helix</keyword>
<dbReference type="RefSeq" id="WP_212534733.1">
    <property type="nucleotide sequence ID" value="NZ_JAGTUU010000001.1"/>
</dbReference>
<evidence type="ECO:0000256" key="5">
    <source>
        <dbReference type="SAM" id="Phobius"/>
    </source>
</evidence>
<sequence>MKRFLSNGEARFQRVTVLACTWLMIPFIALVDVLLGRDVYVEAAAACTVGLVGWLALRLDSRLTDYVLALCCVAQPMLLTAAFAGHPWQIDAHMIFFVSLAILSVFPSPWPLLTGCGVVALHHLGLTVLLPSLVYPSADLAENVVRTAIHGGAVVAEGALLTIAILQRAAMAGEMAAQRAALAEESDRAEAARAEAARKRDETAAVVTRLQAHLSQMADRDLNCRIETDMPEGFEALRADFNRAVALLAEAVEQAQDAALSFNQDAVALESMTASLSTRNEAQAQALSDAAETLTDITGKVRRTADEASALASRADATRSEAEQGGMVTEQAIAAMHLIEKSSSEVAQIMDLIDDIAFQTNLLALNAGVEAARAGDSGRGFAVVAGEVQGLAQRTAEAANGVKSLIATSAAQVSEGANLVNEAGKRLSRIVSQIGEVSGQIGRIRDEAQDQAGGMGQLAQTISDLDRRTQATAGESEELAAMGLRLREQAHALSDSMAAFGNRRGHPAQRRRVA</sequence>
<dbReference type="PRINTS" id="PR00260">
    <property type="entry name" value="CHEMTRNSDUCR"/>
</dbReference>
<dbReference type="GO" id="GO:0007165">
    <property type="term" value="P:signal transduction"/>
    <property type="evidence" value="ECO:0007669"/>
    <property type="project" value="UniProtKB-KW"/>
</dbReference>
<evidence type="ECO:0000313" key="8">
    <source>
        <dbReference type="EMBL" id="MBS0122760.1"/>
    </source>
</evidence>
<dbReference type="PANTHER" id="PTHR43531">
    <property type="entry name" value="PROTEIN ICFG"/>
    <property type="match status" value="1"/>
</dbReference>
<feature type="transmembrane region" description="Helical" evidence="5">
    <location>
        <begin position="66"/>
        <end position="84"/>
    </location>
</feature>
<evidence type="ECO:0000259" key="7">
    <source>
        <dbReference type="PROSITE" id="PS50885"/>
    </source>
</evidence>
<feature type="transmembrane region" description="Helical" evidence="5">
    <location>
        <begin position="12"/>
        <end position="33"/>
    </location>
</feature>
<dbReference type="Pfam" id="PF00015">
    <property type="entry name" value="MCPsignal"/>
    <property type="match status" value="1"/>
</dbReference>
<keyword evidence="5" id="KW-0812">Transmembrane</keyword>
<dbReference type="Proteomes" id="UP000681356">
    <property type="component" value="Unassembled WGS sequence"/>
</dbReference>
<dbReference type="GO" id="GO:0006935">
    <property type="term" value="P:chemotaxis"/>
    <property type="evidence" value="ECO:0007669"/>
    <property type="project" value="UniProtKB-KW"/>
</dbReference>
<organism evidence="8 9">
    <name type="scientific">Thetidibacter halocola</name>
    <dbReference type="NCBI Taxonomy" id="2827239"/>
    <lineage>
        <taxon>Bacteria</taxon>
        <taxon>Pseudomonadati</taxon>
        <taxon>Pseudomonadota</taxon>
        <taxon>Alphaproteobacteria</taxon>
        <taxon>Rhodobacterales</taxon>
        <taxon>Roseobacteraceae</taxon>
        <taxon>Thetidibacter</taxon>
    </lineage>
</organism>
<keyword evidence="9" id="KW-1185">Reference proteome</keyword>
<dbReference type="AlphaFoldDB" id="A0A8J8B6P0"/>
<dbReference type="SUPFAM" id="SSF58104">
    <property type="entry name" value="Methyl-accepting chemotaxis protein (MCP) signaling domain"/>
    <property type="match status" value="1"/>
</dbReference>
<feature type="domain" description="Methyl-accepting transducer" evidence="6">
    <location>
        <begin position="258"/>
        <end position="487"/>
    </location>
</feature>
<feature type="coiled-coil region" evidence="4">
    <location>
        <begin position="175"/>
        <end position="202"/>
    </location>
</feature>
<evidence type="ECO:0000256" key="2">
    <source>
        <dbReference type="ARBA" id="ARBA00029447"/>
    </source>
</evidence>
<dbReference type="GO" id="GO:0016020">
    <property type="term" value="C:membrane"/>
    <property type="evidence" value="ECO:0007669"/>
    <property type="project" value="InterPro"/>
</dbReference>
<dbReference type="InterPro" id="IPR004090">
    <property type="entry name" value="Chemotax_Me-accpt_rcpt"/>
</dbReference>
<dbReference type="InterPro" id="IPR003660">
    <property type="entry name" value="HAMP_dom"/>
</dbReference>
<dbReference type="PROSITE" id="PS50885">
    <property type="entry name" value="HAMP"/>
    <property type="match status" value="1"/>
</dbReference>
<proteinExistence type="inferred from homology"/>
<evidence type="ECO:0000313" key="9">
    <source>
        <dbReference type="Proteomes" id="UP000681356"/>
    </source>
</evidence>
<gene>
    <name evidence="8" type="ORF">KB874_01320</name>
</gene>
<dbReference type="GO" id="GO:0004888">
    <property type="term" value="F:transmembrane signaling receptor activity"/>
    <property type="evidence" value="ECO:0007669"/>
    <property type="project" value="InterPro"/>
</dbReference>
<dbReference type="PANTHER" id="PTHR43531:SF11">
    <property type="entry name" value="METHYL-ACCEPTING CHEMOTAXIS PROTEIN 3"/>
    <property type="match status" value="1"/>
</dbReference>
<dbReference type="SMART" id="SM00283">
    <property type="entry name" value="MA"/>
    <property type="match status" value="1"/>
</dbReference>
<dbReference type="InterPro" id="IPR004089">
    <property type="entry name" value="MCPsignal_dom"/>
</dbReference>
<dbReference type="Gene3D" id="1.10.287.950">
    <property type="entry name" value="Methyl-accepting chemotaxis protein"/>
    <property type="match status" value="1"/>
</dbReference>
<feature type="domain" description="HAMP" evidence="7">
    <location>
        <begin position="201"/>
        <end position="253"/>
    </location>
</feature>
<feature type="transmembrane region" description="Helical" evidence="5">
    <location>
        <begin position="39"/>
        <end position="57"/>
    </location>
</feature>